<dbReference type="InterPro" id="IPR001647">
    <property type="entry name" value="HTH_TetR"/>
</dbReference>
<evidence type="ECO:0000256" key="4">
    <source>
        <dbReference type="PROSITE-ProRule" id="PRU00335"/>
    </source>
</evidence>
<evidence type="ECO:0000313" key="6">
    <source>
        <dbReference type="EMBL" id="QKG22905.1"/>
    </source>
</evidence>
<evidence type="ECO:0000256" key="1">
    <source>
        <dbReference type="ARBA" id="ARBA00023015"/>
    </source>
</evidence>
<proteinExistence type="predicted"/>
<dbReference type="Pfam" id="PF00440">
    <property type="entry name" value="TetR_N"/>
    <property type="match status" value="1"/>
</dbReference>
<dbReference type="AlphaFoldDB" id="A0A7D4A599"/>
<protein>
    <submittedName>
        <fullName evidence="6">TetR family transcriptional regulator</fullName>
    </submittedName>
</protein>
<dbReference type="EMBL" id="CP053892">
    <property type="protein sequence ID" value="QKG22905.1"/>
    <property type="molecule type" value="Genomic_DNA"/>
</dbReference>
<dbReference type="PANTHER" id="PTHR30055">
    <property type="entry name" value="HTH-TYPE TRANSCRIPTIONAL REGULATOR RUTR"/>
    <property type="match status" value="1"/>
</dbReference>
<dbReference type="GO" id="GO:0000976">
    <property type="term" value="F:transcription cis-regulatory region binding"/>
    <property type="evidence" value="ECO:0007669"/>
    <property type="project" value="TreeGrafter"/>
</dbReference>
<feature type="domain" description="HTH tetR-type" evidence="5">
    <location>
        <begin position="14"/>
        <end position="72"/>
    </location>
</feature>
<evidence type="ECO:0000259" key="5">
    <source>
        <dbReference type="PROSITE" id="PS50977"/>
    </source>
</evidence>
<dbReference type="InterPro" id="IPR009057">
    <property type="entry name" value="Homeodomain-like_sf"/>
</dbReference>
<dbReference type="Proteomes" id="UP000501240">
    <property type="component" value="Chromosome"/>
</dbReference>
<gene>
    <name evidence="6" type="ORF">ACTIVE_4546</name>
</gene>
<dbReference type="PANTHER" id="PTHR30055:SF234">
    <property type="entry name" value="HTH-TYPE TRANSCRIPTIONAL REGULATOR BETI"/>
    <property type="match status" value="1"/>
</dbReference>
<keyword evidence="2 4" id="KW-0238">DNA-binding</keyword>
<reference evidence="6 7" key="1">
    <citation type="submission" date="2020-05" db="EMBL/GenBank/DDBJ databases">
        <title>Actinomadura verrucosospora NRRL-B18236 (PFL_A860) Genome sequencing and assembly.</title>
        <authorList>
            <person name="Samborskyy M."/>
        </authorList>
    </citation>
    <scope>NUCLEOTIDE SEQUENCE [LARGE SCALE GENOMIC DNA]</scope>
    <source>
        <strain evidence="6 7">NRRL:B18236</strain>
    </source>
</reference>
<dbReference type="SUPFAM" id="SSF48498">
    <property type="entry name" value="Tetracyclin repressor-like, C-terminal domain"/>
    <property type="match status" value="1"/>
</dbReference>
<dbReference type="SUPFAM" id="SSF46689">
    <property type="entry name" value="Homeodomain-like"/>
    <property type="match status" value="1"/>
</dbReference>
<name>A0A7D4A599_ACTVE</name>
<dbReference type="InterPro" id="IPR036271">
    <property type="entry name" value="Tet_transcr_reg_TetR-rel_C_sf"/>
</dbReference>
<organism evidence="6 7">
    <name type="scientific">Actinomadura verrucosospora</name>
    <dbReference type="NCBI Taxonomy" id="46165"/>
    <lineage>
        <taxon>Bacteria</taxon>
        <taxon>Bacillati</taxon>
        <taxon>Actinomycetota</taxon>
        <taxon>Actinomycetes</taxon>
        <taxon>Streptosporangiales</taxon>
        <taxon>Thermomonosporaceae</taxon>
        <taxon>Actinomadura</taxon>
    </lineage>
</organism>
<keyword evidence="3" id="KW-0804">Transcription</keyword>
<feature type="DNA-binding region" description="H-T-H motif" evidence="4">
    <location>
        <begin position="35"/>
        <end position="54"/>
    </location>
</feature>
<evidence type="ECO:0000256" key="2">
    <source>
        <dbReference type="ARBA" id="ARBA00023125"/>
    </source>
</evidence>
<dbReference type="InterPro" id="IPR050109">
    <property type="entry name" value="HTH-type_TetR-like_transc_reg"/>
</dbReference>
<sequence length="198" mass="21121">MPGAAGPRRRADAERSIARIVAAARETLSRDPNTGIDDIAKAAGVGRMTLYGHFRTRADLVEAALADALRAGDEALSAVDLTGDPRNALSRLLESSWTLVAESAALSTAAQDVLPAGRVRELHAAPAQRMEELIRRGQDEGVFRTDLPLTWLVNVVHYVLQGAAEENRTGRLKTKETARVVTATVQSILAAPPARAAL</sequence>
<evidence type="ECO:0000256" key="3">
    <source>
        <dbReference type="ARBA" id="ARBA00023163"/>
    </source>
</evidence>
<keyword evidence="1" id="KW-0805">Transcription regulation</keyword>
<dbReference type="PROSITE" id="PS50977">
    <property type="entry name" value="HTH_TETR_2"/>
    <property type="match status" value="1"/>
</dbReference>
<dbReference type="Gene3D" id="1.10.357.10">
    <property type="entry name" value="Tetracycline Repressor, domain 2"/>
    <property type="match status" value="1"/>
</dbReference>
<dbReference type="GO" id="GO:0003700">
    <property type="term" value="F:DNA-binding transcription factor activity"/>
    <property type="evidence" value="ECO:0007669"/>
    <property type="project" value="TreeGrafter"/>
</dbReference>
<accession>A0A7D4A599</accession>
<evidence type="ECO:0000313" key="7">
    <source>
        <dbReference type="Proteomes" id="UP000501240"/>
    </source>
</evidence>
<keyword evidence="7" id="KW-1185">Reference proteome</keyword>